<proteinExistence type="predicted"/>
<reference evidence="3" key="1">
    <citation type="submission" date="2015-11" db="EMBL/GenBank/DDBJ databases">
        <title>De novo transcriptome assembly of four potential Pierce s Disease insect vectors from Arizona vineyards.</title>
        <authorList>
            <person name="Tassone E.E."/>
        </authorList>
    </citation>
    <scope>NUCLEOTIDE SEQUENCE</scope>
</reference>
<dbReference type="InterPro" id="IPR007145">
    <property type="entry name" value="MAP65_Ase1_PRC1"/>
</dbReference>
<accession>A0A1B6EJD2</accession>
<feature type="region of interest" description="Disordered" evidence="2">
    <location>
        <begin position="291"/>
        <end position="357"/>
    </location>
</feature>
<dbReference type="GO" id="GO:0051256">
    <property type="term" value="P:mitotic spindle midzone assembly"/>
    <property type="evidence" value="ECO:0007669"/>
    <property type="project" value="TreeGrafter"/>
</dbReference>
<gene>
    <name evidence="3" type="ORF">g.17991</name>
</gene>
<evidence type="ECO:0000313" key="3">
    <source>
        <dbReference type="EMBL" id="JAS38037.1"/>
    </source>
</evidence>
<organism evidence="3">
    <name type="scientific">Cuerna arida</name>
    <dbReference type="NCBI Taxonomy" id="1464854"/>
    <lineage>
        <taxon>Eukaryota</taxon>
        <taxon>Metazoa</taxon>
        <taxon>Ecdysozoa</taxon>
        <taxon>Arthropoda</taxon>
        <taxon>Hexapoda</taxon>
        <taxon>Insecta</taxon>
        <taxon>Pterygota</taxon>
        <taxon>Neoptera</taxon>
        <taxon>Paraneoptera</taxon>
        <taxon>Hemiptera</taxon>
        <taxon>Auchenorrhyncha</taxon>
        <taxon>Membracoidea</taxon>
        <taxon>Cicadellidae</taxon>
        <taxon>Cicadellinae</taxon>
        <taxon>Proconiini</taxon>
        <taxon>Cuerna</taxon>
    </lineage>
</organism>
<dbReference type="EMBL" id="GECZ01031732">
    <property type="protein sequence ID" value="JAS38037.1"/>
    <property type="molecule type" value="Transcribed_RNA"/>
</dbReference>
<dbReference type="Gene3D" id="1.20.58.1520">
    <property type="match status" value="1"/>
</dbReference>
<evidence type="ECO:0008006" key="4">
    <source>
        <dbReference type="Google" id="ProtNLM"/>
    </source>
</evidence>
<dbReference type="PANTHER" id="PTHR19321">
    <property type="entry name" value="PROTEIN REGULATOR OF CYTOKINESIS 1 PRC1-RELATED"/>
    <property type="match status" value="1"/>
</dbReference>
<evidence type="ECO:0000256" key="1">
    <source>
        <dbReference type="SAM" id="Coils"/>
    </source>
</evidence>
<evidence type="ECO:0000256" key="2">
    <source>
        <dbReference type="SAM" id="MobiDB-lite"/>
    </source>
</evidence>
<name>A0A1B6EJD2_9HEMI</name>
<sequence>LEECEIRPFNNVENAAFGFDVLFPCTKMNLEKLVEATAGHRLVKADLVAKANELRIQISNLWTKMLKDQDDLQEYLSLYKGFTKSTIDELEGKLKELKLERKQKMKELILASRVALDELWTRCCYTDEQRSQFKPYYVNHYTEDVLDLHELEVERLQFFFEEHKHIYQLAARHEELWERLLHLEEQAKSSDRLFKNRGGQLLQEEKERKLVQKKLPTIKKELTSLLEQYKNTTGSDFLYFGEPLLELLEQKEEERKATKENEKLQRKAANVEALQLESRMGVRPATTIAGGKRKLLTPQSSNVNREEAAALRKRMQSPSRQGCSTFVPRTPASKTPVPRTPAPKTPMPRTPAASDLNNGSPTYESFQEHMNTMSNEGCLSSTKDLGKTVLRPRNLRTRAESPRVTPYKTPSKTPTKIPFRIATGSKIPSVVPPISPRSVHKLTASRKKLPIIF</sequence>
<feature type="compositionally biased region" description="Pro residues" evidence="2">
    <location>
        <begin position="338"/>
        <end position="349"/>
    </location>
</feature>
<dbReference type="PANTHER" id="PTHR19321:SF41">
    <property type="entry name" value="FASCETTO-RELATED"/>
    <property type="match status" value="1"/>
</dbReference>
<dbReference type="Pfam" id="PF03999">
    <property type="entry name" value="MAP65_ASE1"/>
    <property type="match status" value="1"/>
</dbReference>
<dbReference type="GO" id="GO:0005737">
    <property type="term" value="C:cytoplasm"/>
    <property type="evidence" value="ECO:0007669"/>
    <property type="project" value="TreeGrafter"/>
</dbReference>
<keyword evidence="1" id="KW-0175">Coiled coil</keyword>
<dbReference type="GO" id="GO:1990023">
    <property type="term" value="C:mitotic spindle midzone"/>
    <property type="evidence" value="ECO:0007669"/>
    <property type="project" value="TreeGrafter"/>
</dbReference>
<feature type="coiled-coil region" evidence="1">
    <location>
        <begin position="245"/>
        <end position="279"/>
    </location>
</feature>
<feature type="non-terminal residue" evidence="3">
    <location>
        <position position="1"/>
    </location>
</feature>
<dbReference type="GO" id="GO:0008017">
    <property type="term" value="F:microtubule binding"/>
    <property type="evidence" value="ECO:0007669"/>
    <property type="project" value="InterPro"/>
</dbReference>
<dbReference type="AlphaFoldDB" id="A0A1B6EJD2"/>
<feature type="coiled-coil region" evidence="1">
    <location>
        <begin position="80"/>
        <end position="107"/>
    </location>
</feature>
<protein>
    <recommendedName>
        <fullName evidence="4">Protein regulator of cytokinesis 1</fullName>
    </recommendedName>
</protein>